<dbReference type="AlphaFoldDB" id="A0A1M5N7J2"/>
<sequence>MKKVILTTIAVLAFGFANAQQTRFGVKGGLNITNFSGDNDSNALIGFQVGGFAEIKVIERLSIQPELLFSAQGASFDAIGNNNDIDYRLNYINIPVLAKFYITKQFSVEGGPQLGFLVSAKRDGNDVKDAYKSTDLGFNFGAGYNFTDNFSVGIRYTVGLSNVRDYDTDNIDDYIDSPKNSVLALTAAYRF</sequence>
<keyword evidence="1" id="KW-0732">Signal</keyword>
<feature type="chain" id="PRO_5012093065" evidence="1">
    <location>
        <begin position="20"/>
        <end position="191"/>
    </location>
</feature>
<dbReference type="EMBL" id="FQWC01000004">
    <property type="protein sequence ID" value="SHG85478.1"/>
    <property type="molecule type" value="Genomic_DNA"/>
</dbReference>
<evidence type="ECO:0000256" key="1">
    <source>
        <dbReference type="SAM" id="SignalP"/>
    </source>
</evidence>
<keyword evidence="4" id="KW-1185">Reference proteome</keyword>
<dbReference type="InterPro" id="IPR011250">
    <property type="entry name" value="OMP/PagP_B-barrel"/>
</dbReference>
<dbReference type="SUPFAM" id="SSF56925">
    <property type="entry name" value="OMPA-like"/>
    <property type="match status" value="1"/>
</dbReference>
<feature type="domain" description="Outer membrane protein beta-barrel" evidence="2">
    <location>
        <begin position="19"/>
        <end position="163"/>
    </location>
</feature>
<reference evidence="4" key="1">
    <citation type="submission" date="2016-11" db="EMBL/GenBank/DDBJ databases">
        <authorList>
            <person name="Varghese N."/>
            <person name="Submissions S."/>
        </authorList>
    </citation>
    <scope>NUCLEOTIDE SEQUENCE [LARGE SCALE GENOMIC DNA]</scope>
    <source>
        <strain evidence="4">DSM 17963</strain>
    </source>
</reference>
<dbReference type="STRING" id="370979.SAMN05443663_104108"/>
<organism evidence="3 4">
    <name type="scientific">Flavobacterium defluvii</name>
    <dbReference type="NCBI Taxonomy" id="370979"/>
    <lineage>
        <taxon>Bacteria</taxon>
        <taxon>Pseudomonadati</taxon>
        <taxon>Bacteroidota</taxon>
        <taxon>Flavobacteriia</taxon>
        <taxon>Flavobacteriales</taxon>
        <taxon>Flavobacteriaceae</taxon>
        <taxon>Flavobacterium</taxon>
    </lineage>
</organism>
<protein>
    <submittedName>
        <fullName evidence="3">Opacity protein</fullName>
    </submittedName>
</protein>
<evidence type="ECO:0000259" key="2">
    <source>
        <dbReference type="Pfam" id="PF13568"/>
    </source>
</evidence>
<evidence type="ECO:0000313" key="4">
    <source>
        <dbReference type="Proteomes" id="UP000184071"/>
    </source>
</evidence>
<proteinExistence type="predicted"/>
<dbReference type="Proteomes" id="UP000184071">
    <property type="component" value="Unassembled WGS sequence"/>
</dbReference>
<dbReference type="Gene3D" id="2.40.160.50">
    <property type="entry name" value="membrane protein fhac: a member of the omp85/tpsb transporter family"/>
    <property type="match status" value="1"/>
</dbReference>
<evidence type="ECO:0000313" key="3">
    <source>
        <dbReference type="EMBL" id="SHG85478.1"/>
    </source>
</evidence>
<dbReference type="Pfam" id="PF13568">
    <property type="entry name" value="OMP_b-brl_2"/>
    <property type="match status" value="1"/>
</dbReference>
<dbReference type="InterPro" id="IPR025665">
    <property type="entry name" value="Beta-barrel_OMP_2"/>
</dbReference>
<dbReference type="RefSeq" id="WP_073416197.1">
    <property type="nucleotide sequence ID" value="NZ_FQWC01000004.1"/>
</dbReference>
<name>A0A1M5N7J2_9FLAO</name>
<dbReference type="OrthoDB" id="947434at2"/>
<accession>A0A1M5N7J2</accession>
<gene>
    <name evidence="3" type="ORF">SAMN05443663_104108</name>
</gene>
<feature type="signal peptide" evidence="1">
    <location>
        <begin position="1"/>
        <end position="19"/>
    </location>
</feature>